<keyword evidence="7" id="KW-0496">Mitochondrion</keyword>
<evidence type="ECO:0000256" key="4">
    <source>
        <dbReference type="ARBA" id="ARBA00022787"/>
    </source>
</evidence>
<evidence type="ECO:0000256" key="2">
    <source>
        <dbReference type="ARBA" id="ARBA00010524"/>
    </source>
</evidence>
<accession>A0ABR1EZW3</accession>
<protein>
    <recommendedName>
        <fullName evidence="12">Tafazzin family protein</fullName>
    </recommendedName>
</protein>
<keyword evidence="6" id="KW-0443">Lipid metabolism</keyword>
<keyword evidence="15" id="KW-1185">Reference proteome</keyword>
<dbReference type="PRINTS" id="PR00979">
    <property type="entry name" value="TAFAZZIN"/>
</dbReference>
<feature type="domain" description="Phospholipid/glycerol acyltransferase" evidence="13">
    <location>
        <begin position="72"/>
        <end position="209"/>
    </location>
</feature>
<sequence>MAPPYPTIANGLQFLNSYPRSKTSWKFGSTMIMSMTGILSRFFLYGFHKVETSGLKEFENMLDEARRRNRGVLTVSNHVSVVDDPVLWGLLPIRKMFNPRNLRWSLGAANICFTTSVTSKFFSMGQVLATYRFGTGPYQGSIDAAISLLSPNMTTAQLKSESFAFPEKQLSPQWIHIFPESLYFHWGVSRIILESEELPEIVPIFHCGLQNIFSEDREVMKYIPRSVIFPKFGASRQKLRFNFGQKLDPAMFASEREQWKKIPETEYDGEEARKLRSLVAAKLRESVVKVRDGLGLPKEDERLKDPEFWSGLDEKSGVKVAGKYGNTSVKVIEKEG</sequence>
<organism evidence="14 15">
    <name type="scientific">Myxozyma melibiosi</name>
    <dbReference type="NCBI Taxonomy" id="54550"/>
    <lineage>
        <taxon>Eukaryota</taxon>
        <taxon>Fungi</taxon>
        <taxon>Dikarya</taxon>
        <taxon>Ascomycota</taxon>
        <taxon>Saccharomycotina</taxon>
        <taxon>Lipomycetes</taxon>
        <taxon>Lipomycetales</taxon>
        <taxon>Lipomycetaceae</taxon>
        <taxon>Myxozyma</taxon>
    </lineage>
</organism>
<dbReference type="SUPFAM" id="SSF69593">
    <property type="entry name" value="Glycerol-3-phosphate (1)-acyltransferase"/>
    <property type="match status" value="1"/>
</dbReference>
<evidence type="ECO:0000256" key="7">
    <source>
        <dbReference type="ARBA" id="ARBA00023128"/>
    </source>
</evidence>
<dbReference type="SMART" id="SM00563">
    <property type="entry name" value="PlsC"/>
    <property type="match status" value="1"/>
</dbReference>
<dbReference type="PANTHER" id="PTHR12497:SF0">
    <property type="entry name" value="TAFAZZIN"/>
    <property type="match status" value="1"/>
</dbReference>
<keyword evidence="5" id="KW-0999">Mitochondrion inner membrane</keyword>
<dbReference type="RefSeq" id="XP_064766115.1">
    <property type="nucleotide sequence ID" value="XM_064913496.1"/>
</dbReference>
<evidence type="ECO:0000256" key="12">
    <source>
        <dbReference type="RuleBase" id="RU365062"/>
    </source>
</evidence>
<evidence type="ECO:0000256" key="10">
    <source>
        <dbReference type="ARBA" id="ARBA00024323"/>
    </source>
</evidence>
<dbReference type="CDD" id="cd07989">
    <property type="entry name" value="LPLAT_AGPAT-like"/>
    <property type="match status" value="1"/>
</dbReference>
<reference evidence="14 15" key="1">
    <citation type="submission" date="2024-03" db="EMBL/GenBank/DDBJ databases">
        <title>Genome-scale model development and genomic sequencing of the oleaginous clade Lipomyces.</title>
        <authorList>
            <consortium name="Lawrence Berkeley National Laboratory"/>
            <person name="Czajka J.J."/>
            <person name="Han Y."/>
            <person name="Kim J."/>
            <person name="Mondo S.J."/>
            <person name="Hofstad B.A."/>
            <person name="Robles A."/>
            <person name="Haridas S."/>
            <person name="Riley R."/>
            <person name="LaButti K."/>
            <person name="Pangilinan J."/>
            <person name="Andreopoulos W."/>
            <person name="Lipzen A."/>
            <person name="Yan J."/>
            <person name="Wang M."/>
            <person name="Ng V."/>
            <person name="Grigoriev I.V."/>
            <person name="Spatafora J.W."/>
            <person name="Magnuson J.K."/>
            <person name="Baker S.E."/>
            <person name="Pomraning K.R."/>
        </authorList>
    </citation>
    <scope>NUCLEOTIDE SEQUENCE [LARGE SCALE GENOMIC DNA]</scope>
    <source>
        <strain evidence="14 15">Phaff 52-87</strain>
    </source>
</reference>
<keyword evidence="3" id="KW-0808">Transferase</keyword>
<name>A0ABR1EZW3_9ASCO</name>
<evidence type="ECO:0000256" key="1">
    <source>
        <dbReference type="ARBA" id="ARBA00004137"/>
    </source>
</evidence>
<comment type="subcellular location">
    <subcellularLocation>
        <location evidence="1">Mitochondrion inner membrane</location>
        <topology evidence="1">Peripheral membrane protein</topology>
        <orientation evidence="1">Intermembrane side</orientation>
    </subcellularLocation>
    <subcellularLocation>
        <location evidence="10">Mitochondrion outer membrane</location>
        <topology evidence="10">Peripheral membrane protein</topology>
        <orientation evidence="10">Intermembrane side</orientation>
    </subcellularLocation>
</comment>
<proteinExistence type="inferred from homology"/>
<evidence type="ECO:0000313" key="14">
    <source>
        <dbReference type="EMBL" id="KAK7203082.1"/>
    </source>
</evidence>
<comment type="catalytic activity">
    <reaction evidence="11">
        <text>1'-[1,2-diacyl-sn-glycero-3-phospho],3'-[1-acyl-sn-glycero-3-phospho]-glycerol + a 1,2-diacyl-sn-glycero-3-phosphocholine = a cardiolipin + a 1-acyl-sn-glycero-3-phosphocholine</text>
        <dbReference type="Rhea" id="RHEA:33731"/>
        <dbReference type="ChEBI" id="CHEBI:57643"/>
        <dbReference type="ChEBI" id="CHEBI:58168"/>
        <dbReference type="ChEBI" id="CHEBI:62237"/>
        <dbReference type="ChEBI" id="CHEBI:64743"/>
    </reaction>
    <physiologicalReaction direction="left-to-right" evidence="11">
        <dbReference type="Rhea" id="RHEA:33732"/>
    </physiologicalReaction>
    <physiologicalReaction direction="right-to-left" evidence="11">
        <dbReference type="Rhea" id="RHEA:33733"/>
    </physiologicalReaction>
</comment>
<evidence type="ECO:0000256" key="5">
    <source>
        <dbReference type="ARBA" id="ARBA00022792"/>
    </source>
</evidence>
<keyword evidence="8" id="KW-0472">Membrane</keyword>
<evidence type="ECO:0000256" key="9">
    <source>
        <dbReference type="ARBA" id="ARBA00023315"/>
    </source>
</evidence>
<dbReference type="Proteomes" id="UP001498771">
    <property type="component" value="Unassembled WGS sequence"/>
</dbReference>
<evidence type="ECO:0000313" key="15">
    <source>
        <dbReference type="Proteomes" id="UP001498771"/>
    </source>
</evidence>
<evidence type="ECO:0000256" key="11">
    <source>
        <dbReference type="ARBA" id="ARBA00047906"/>
    </source>
</evidence>
<comment type="similarity">
    <text evidence="2 12">Belongs to the taffazin family.</text>
</comment>
<evidence type="ECO:0000256" key="3">
    <source>
        <dbReference type="ARBA" id="ARBA00022679"/>
    </source>
</evidence>
<dbReference type="EMBL" id="JBBJBU010000013">
    <property type="protein sequence ID" value="KAK7203082.1"/>
    <property type="molecule type" value="Genomic_DNA"/>
</dbReference>
<dbReference type="GeneID" id="90039008"/>
<keyword evidence="4" id="KW-1000">Mitochondrion outer membrane</keyword>
<comment type="caution">
    <text evidence="14">The sequence shown here is derived from an EMBL/GenBank/DDBJ whole genome shotgun (WGS) entry which is preliminary data.</text>
</comment>
<evidence type="ECO:0000256" key="6">
    <source>
        <dbReference type="ARBA" id="ARBA00023098"/>
    </source>
</evidence>
<dbReference type="Pfam" id="PF01553">
    <property type="entry name" value="Acyltransferase"/>
    <property type="match status" value="1"/>
</dbReference>
<dbReference type="PANTHER" id="PTHR12497">
    <property type="entry name" value="TAZ PROTEIN TAFAZZIN"/>
    <property type="match status" value="1"/>
</dbReference>
<evidence type="ECO:0000259" key="13">
    <source>
        <dbReference type="SMART" id="SM00563"/>
    </source>
</evidence>
<gene>
    <name evidence="14" type="ORF">BZA70DRAFT_283838</name>
</gene>
<dbReference type="InterPro" id="IPR002123">
    <property type="entry name" value="Plipid/glycerol_acylTrfase"/>
</dbReference>
<keyword evidence="9" id="KW-0012">Acyltransferase</keyword>
<dbReference type="InterPro" id="IPR000872">
    <property type="entry name" value="Tafazzin"/>
</dbReference>
<evidence type="ECO:0000256" key="8">
    <source>
        <dbReference type="ARBA" id="ARBA00023136"/>
    </source>
</evidence>